<keyword evidence="8" id="KW-0233">DNA recombination</keyword>
<evidence type="ECO:0000256" key="10">
    <source>
        <dbReference type="ARBA" id="ARBA00023306"/>
    </source>
</evidence>
<gene>
    <name evidence="13" type="ORF">B1B_09706</name>
</gene>
<evidence type="ECO:0000256" key="6">
    <source>
        <dbReference type="ARBA" id="ARBA00022763"/>
    </source>
</evidence>
<dbReference type="Gene3D" id="1.10.3260.10">
    <property type="entry name" value="DNA ligase, ATP-dependent, N-terminal domain"/>
    <property type="match status" value="1"/>
</dbReference>
<dbReference type="PANTHER" id="PTHR45674:SF4">
    <property type="entry name" value="DNA LIGASE 1"/>
    <property type="match status" value="1"/>
</dbReference>
<dbReference type="GO" id="GO:0006273">
    <property type="term" value="P:lagging strand elongation"/>
    <property type="evidence" value="ECO:0007669"/>
    <property type="project" value="TreeGrafter"/>
</dbReference>
<dbReference type="Pfam" id="PF01068">
    <property type="entry name" value="DNA_ligase_A_M"/>
    <property type="match status" value="1"/>
</dbReference>
<evidence type="ECO:0000313" key="13">
    <source>
        <dbReference type="EMBL" id="EQD54406.1"/>
    </source>
</evidence>
<dbReference type="InterPro" id="IPR012310">
    <property type="entry name" value="DNA_ligase_ATP-dep_cent"/>
</dbReference>
<organism evidence="13">
    <name type="scientific">mine drainage metagenome</name>
    <dbReference type="NCBI Taxonomy" id="410659"/>
    <lineage>
        <taxon>unclassified sequences</taxon>
        <taxon>metagenomes</taxon>
        <taxon>ecological metagenomes</taxon>
    </lineage>
</organism>
<keyword evidence="9" id="KW-0234">DNA repair</keyword>
<reference evidence="13" key="1">
    <citation type="submission" date="2013-08" db="EMBL/GenBank/DDBJ databases">
        <authorList>
            <person name="Mendez C."/>
            <person name="Richter M."/>
            <person name="Ferrer M."/>
            <person name="Sanchez J."/>
        </authorList>
    </citation>
    <scope>NUCLEOTIDE SEQUENCE</scope>
</reference>
<dbReference type="CDD" id="cd07901">
    <property type="entry name" value="Adenylation_DNA_ligase_Arch_LigB"/>
    <property type="match status" value="1"/>
</dbReference>
<keyword evidence="3" id="KW-0132">Cell division</keyword>
<dbReference type="PROSITE" id="PS50160">
    <property type="entry name" value="DNA_LIGASE_A3"/>
    <property type="match status" value="1"/>
</dbReference>
<accession>T1A1H9</accession>
<dbReference type="InterPro" id="IPR012308">
    <property type="entry name" value="DNA_ligase_ATP-dep_N"/>
</dbReference>
<dbReference type="PANTHER" id="PTHR45674">
    <property type="entry name" value="DNA LIGASE 1/3 FAMILY MEMBER"/>
    <property type="match status" value="1"/>
</dbReference>
<reference evidence="13" key="2">
    <citation type="journal article" date="2014" name="ISME J.">
        <title>Microbial stratification in low pH oxic and suboxic macroscopic growths along an acid mine drainage.</title>
        <authorList>
            <person name="Mendez-Garcia C."/>
            <person name="Mesa V."/>
            <person name="Sprenger R.R."/>
            <person name="Richter M."/>
            <person name="Diez M.S."/>
            <person name="Solano J."/>
            <person name="Bargiela R."/>
            <person name="Golyshina O.V."/>
            <person name="Manteca A."/>
            <person name="Ramos J.L."/>
            <person name="Gallego J.R."/>
            <person name="Llorente I."/>
            <person name="Martins Dos Santos V.A."/>
            <person name="Jensen O.N."/>
            <person name="Pelaez A.I."/>
            <person name="Sanchez J."/>
            <person name="Ferrer M."/>
        </authorList>
    </citation>
    <scope>NUCLEOTIDE SEQUENCE</scope>
</reference>
<keyword evidence="4" id="KW-0235">DNA replication</keyword>
<dbReference type="InterPro" id="IPR000977">
    <property type="entry name" value="DNA_ligase_ATP-dep"/>
</dbReference>
<sequence>EAKGEGSQEVKVGLLRDLLTSAEAKEAKYLVRLVLGRLRLGVKEMTLVDALAAAYAPEDQFKEARGAIEAAFNVTSDLGEVASSLAAHGLPALVGVQAQVGKPVRAMLAEREATLKSALDRMGGTAALEYKYDGLRLQAHVPGPSGGPVRLFSRRLENVSSQFPEILEAIPLSLGPGPAIVEGECVPVDPVTGELRPFQEISRRRGRKYDLTRFQEEVPVRLILFDVLLAPEGPTLDRSYPERRARLEAMVKVTDRVDLAVREVVDDLGTAEAFFHRALSDGCEGVMAKSLAPGSTYRAGARGFWWIKYKREYTHELADTVDTVVVGAFRGRGRRAGRYGALLVAVYDAQAETFPTLCKVGTGFDDKTLEDLTRRLSSREQKGPPKDVVSTLVPDVWLEPSLVLELRGAELTLSPVHRAGDGLLRAGYGFALRFPRFTGRIREDKSPEEATEVKELLRLYQTQVRHAEAEAPEGPPGPHRPPRKEPGASPGGTESP</sequence>
<evidence type="ECO:0000256" key="4">
    <source>
        <dbReference type="ARBA" id="ARBA00022705"/>
    </source>
</evidence>
<feature type="region of interest" description="Disordered" evidence="11">
    <location>
        <begin position="462"/>
        <end position="496"/>
    </location>
</feature>
<evidence type="ECO:0000256" key="9">
    <source>
        <dbReference type="ARBA" id="ARBA00023204"/>
    </source>
</evidence>
<dbReference type="SUPFAM" id="SSF56091">
    <property type="entry name" value="DNA ligase/mRNA capping enzyme, catalytic domain"/>
    <property type="match status" value="1"/>
</dbReference>
<dbReference type="GO" id="GO:0006281">
    <property type="term" value="P:DNA repair"/>
    <property type="evidence" value="ECO:0007669"/>
    <property type="project" value="UniProtKB-KW"/>
</dbReference>
<evidence type="ECO:0000256" key="3">
    <source>
        <dbReference type="ARBA" id="ARBA00022618"/>
    </source>
</evidence>
<dbReference type="GO" id="GO:0003910">
    <property type="term" value="F:DNA ligase (ATP) activity"/>
    <property type="evidence" value="ECO:0007669"/>
    <property type="project" value="InterPro"/>
</dbReference>
<dbReference type="InterPro" id="IPR050191">
    <property type="entry name" value="ATP-dep_DNA_ligase"/>
</dbReference>
<dbReference type="FunFam" id="2.40.50.140:FF:000062">
    <property type="entry name" value="DNA ligase"/>
    <property type="match status" value="1"/>
</dbReference>
<evidence type="ECO:0000256" key="7">
    <source>
        <dbReference type="ARBA" id="ARBA00022840"/>
    </source>
</evidence>
<dbReference type="GO" id="GO:0071897">
    <property type="term" value="P:DNA biosynthetic process"/>
    <property type="evidence" value="ECO:0007669"/>
    <property type="project" value="InterPro"/>
</dbReference>
<evidence type="ECO:0000256" key="8">
    <source>
        <dbReference type="ARBA" id="ARBA00023172"/>
    </source>
</evidence>
<keyword evidence="6" id="KW-0227">DNA damage</keyword>
<dbReference type="GO" id="GO:0003677">
    <property type="term" value="F:DNA binding"/>
    <property type="evidence" value="ECO:0007669"/>
    <property type="project" value="InterPro"/>
</dbReference>
<evidence type="ECO:0000259" key="12">
    <source>
        <dbReference type="PROSITE" id="PS50160"/>
    </source>
</evidence>
<keyword evidence="5" id="KW-0547">Nucleotide-binding</keyword>
<dbReference type="InterPro" id="IPR012340">
    <property type="entry name" value="NA-bd_OB-fold"/>
</dbReference>
<dbReference type="GO" id="GO:0006310">
    <property type="term" value="P:DNA recombination"/>
    <property type="evidence" value="ECO:0007669"/>
    <property type="project" value="UniProtKB-KW"/>
</dbReference>
<feature type="domain" description="ATP-dependent DNA ligase family profile" evidence="12">
    <location>
        <begin position="213"/>
        <end position="348"/>
    </location>
</feature>
<dbReference type="Gene3D" id="3.30.470.30">
    <property type="entry name" value="DNA ligase/mRNA capping enzyme"/>
    <property type="match status" value="1"/>
</dbReference>
<dbReference type="SUPFAM" id="SSF117018">
    <property type="entry name" value="ATP-dependent DNA ligase DNA-binding domain"/>
    <property type="match status" value="1"/>
</dbReference>
<comment type="similarity">
    <text evidence="1">Belongs to the ATP-dependent DNA ligase family.</text>
</comment>
<keyword evidence="2 13" id="KW-0436">Ligase</keyword>
<protein>
    <submittedName>
        <fullName evidence="13">DNA ligase I, ATP-dependent Dnl1</fullName>
    </submittedName>
</protein>
<feature type="non-terminal residue" evidence="13">
    <location>
        <position position="1"/>
    </location>
</feature>
<name>T1A1H9_9ZZZZ</name>
<evidence type="ECO:0000256" key="1">
    <source>
        <dbReference type="ARBA" id="ARBA00007572"/>
    </source>
</evidence>
<dbReference type="GO" id="GO:0005524">
    <property type="term" value="F:ATP binding"/>
    <property type="evidence" value="ECO:0007669"/>
    <property type="project" value="UniProtKB-KW"/>
</dbReference>
<keyword evidence="7" id="KW-0067">ATP-binding</keyword>
<dbReference type="SUPFAM" id="SSF50249">
    <property type="entry name" value="Nucleic acid-binding proteins"/>
    <property type="match status" value="1"/>
</dbReference>
<evidence type="ECO:0000256" key="11">
    <source>
        <dbReference type="SAM" id="MobiDB-lite"/>
    </source>
</evidence>
<dbReference type="NCBIfam" id="TIGR00574">
    <property type="entry name" value="dnl1"/>
    <property type="match status" value="1"/>
</dbReference>
<dbReference type="AlphaFoldDB" id="T1A1H9"/>
<evidence type="ECO:0000256" key="2">
    <source>
        <dbReference type="ARBA" id="ARBA00022598"/>
    </source>
</evidence>
<dbReference type="InterPro" id="IPR012309">
    <property type="entry name" value="DNA_ligase_ATP-dep_C"/>
</dbReference>
<proteinExistence type="inferred from homology"/>
<dbReference type="Pfam" id="PF04675">
    <property type="entry name" value="DNA_ligase_A_N"/>
    <property type="match status" value="1"/>
</dbReference>
<dbReference type="InterPro" id="IPR036599">
    <property type="entry name" value="DNA_ligase_N_sf"/>
</dbReference>
<evidence type="ECO:0000256" key="5">
    <source>
        <dbReference type="ARBA" id="ARBA00022741"/>
    </source>
</evidence>
<keyword evidence="10" id="KW-0131">Cell cycle</keyword>
<dbReference type="Gene3D" id="2.40.50.140">
    <property type="entry name" value="Nucleic acid-binding proteins"/>
    <property type="match status" value="1"/>
</dbReference>
<dbReference type="Pfam" id="PF04679">
    <property type="entry name" value="DNA_ligase_A_C"/>
    <property type="match status" value="1"/>
</dbReference>
<dbReference type="GO" id="GO:0051301">
    <property type="term" value="P:cell division"/>
    <property type="evidence" value="ECO:0007669"/>
    <property type="project" value="UniProtKB-KW"/>
</dbReference>
<dbReference type="EMBL" id="AUZY01006427">
    <property type="protein sequence ID" value="EQD54406.1"/>
    <property type="molecule type" value="Genomic_DNA"/>
</dbReference>
<comment type="caution">
    <text evidence="13">The sequence shown here is derived from an EMBL/GenBank/DDBJ whole genome shotgun (WGS) entry which is preliminary data.</text>
</comment>